<feature type="region of interest" description="Disordered" evidence="1">
    <location>
        <begin position="55"/>
        <end position="90"/>
    </location>
</feature>
<dbReference type="EMBL" id="JANPWB010000008">
    <property type="protein sequence ID" value="KAJ1161292.1"/>
    <property type="molecule type" value="Genomic_DNA"/>
</dbReference>
<dbReference type="AlphaFoldDB" id="A0AAV7S9Q5"/>
<reference evidence="2" key="1">
    <citation type="journal article" date="2022" name="bioRxiv">
        <title>Sequencing and chromosome-scale assembly of the giantPleurodeles waltlgenome.</title>
        <authorList>
            <person name="Brown T."/>
            <person name="Elewa A."/>
            <person name="Iarovenko S."/>
            <person name="Subramanian E."/>
            <person name="Araus A.J."/>
            <person name="Petzold A."/>
            <person name="Susuki M."/>
            <person name="Suzuki K.-i.T."/>
            <person name="Hayashi T."/>
            <person name="Toyoda A."/>
            <person name="Oliveira C."/>
            <person name="Osipova E."/>
            <person name="Leigh N.D."/>
            <person name="Simon A."/>
            <person name="Yun M.H."/>
        </authorList>
    </citation>
    <scope>NUCLEOTIDE SEQUENCE</scope>
    <source>
        <strain evidence="2">20211129_DDA</strain>
        <tissue evidence="2">Liver</tissue>
    </source>
</reference>
<keyword evidence="3" id="KW-1185">Reference proteome</keyword>
<accession>A0AAV7S9Q5</accession>
<dbReference type="Proteomes" id="UP001066276">
    <property type="component" value="Chromosome 4_2"/>
</dbReference>
<name>A0AAV7S9Q5_PLEWA</name>
<evidence type="ECO:0000313" key="2">
    <source>
        <dbReference type="EMBL" id="KAJ1161292.1"/>
    </source>
</evidence>
<comment type="caution">
    <text evidence="2">The sequence shown here is derived from an EMBL/GenBank/DDBJ whole genome shotgun (WGS) entry which is preliminary data.</text>
</comment>
<sequence>MIRHFQPQLTGGDAKHCGDTAALIRVLQLHRQQRQDRRARGCVECLGWCVKEVEGDPGVTSSSVTAETAAGRPVSASPSEGKLNTVDPRDDNTLALQEDEAPTVKDIMAAIQGVRKVLELKTDIVSNELTLVLADLGNINVRVKEIEESLASGS</sequence>
<gene>
    <name evidence="2" type="ORF">NDU88_001779</name>
</gene>
<evidence type="ECO:0000313" key="3">
    <source>
        <dbReference type="Proteomes" id="UP001066276"/>
    </source>
</evidence>
<protein>
    <submittedName>
        <fullName evidence="2">Uncharacterized protein</fullName>
    </submittedName>
</protein>
<organism evidence="2 3">
    <name type="scientific">Pleurodeles waltl</name>
    <name type="common">Iberian ribbed newt</name>
    <dbReference type="NCBI Taxonomy" id="8319"/>
    <lineage>
        <taxon>Eukaryota</taxon>
        <taxon>Metazoa</taxon>
        <taxon>Chordata</taxon>
        <taxon>Craniata</taxon>
        <taxon>Vertebrata</taxon>
        <taxon>Euteleostomi</taxon>
        <taxon>Amphibia</taxon>
        <taxon>Batrachia</taxon>
        <taxon>Caudata</taxon>
        <taxon>Salamandroidea</taxon>
        <taxon>Salamandridae</taxon>
        <taxon>Pleurodelinae</taxon>
        <taxon>Pleurodeles</taxon>
    </lineage>
</organism>
<evidence type="ECO:0000256" key="1">
    <source>
        <dbReference type="SAM" id="MobiDB-lite"/>
    </source>
</evidence>
<proteinExistence type="predicted"/>